<dbReference type="Proteomes" id="UP000014041">
    <property type="component" value="Unassembled WGS sequence"/>
</dbReference>
<protein>
    <recommendedName>
        <fullName evidence="1">4'-phosphopantetheinyl transferase N-terminal domain-containing protein</fullName>
    </recommendedName>
</protein>
<feature type="domain" description="4'-phosphopantetheinyl transferase N-terminal" evidence="1">
    <location>
        <begin position="17"/>
        <end position="82"/>
    </location>
</feature>
<dbReference type="HOGENOM" id="CLU_2244073_0_0_6"/>
<reference evidence="2 3" key="1">
    <citation type="submission" date="2013-02" db="EMBL/GenBank/DDBJ databases">
        <title>The Genome Sequence of Acinetobacter sp. ANC 3811.</title>
        <authorList>
            <consortium name="The Broad Institute Genome Sequencing Platform"/>
            <consortium name="The Broad Institute Genome Sequencing Center for Infectious Disease"/>
            <person name="Cerqueira G."/>
            <person name="Feldgarden M."/>
            <person name="Courvalin P."/>
            <person name="Perichon B."/>
            <person name="Grillot-Courvalin C."/>
            <person name="Clermont D."/>
            <person name="Rocha E."/>
            <person name="Yoon E.-J."/>
            <person name="Nemec A."/>
            <person name="Walker B."/>
            <person name="Young S.K."/>
            <person name="Zeng Q."/>
            <person name="Gargeya S."/>
            <person name="Fitzgerald M."/>
            <person name="Haas B."/>
            <person name="Abouelleil A."/>
            <person name="Alvarado L."/>
            <person name="Arachchi H.M."/>
            <person name="Berlin A.M."/>
            <person name="Chapman S.B."/>
            <person name="Dewar J."/>
            <person name="Goldberg J."/>
            <person name="Griggs A."/>
            <person name="Gujja S."/>
            <person name="Hansen M."/>
            <person name="Howarth C."/>
            <person name="Imamovic A."/>
            <person name="Larimer J."/>
            <person name="McCowan C."/>
            <person name="Murphy C."/>
            <person name="Neiman D."/>
            <person name="Pearson M."/>
            <person name="Priest M."/>
            <person name="Roberts A."/>
            <person name="Saif S."/>
            <person name="Shea T."/>
            <person name="Sisk P."/>
            <person name="Sykes S."/>
            <person name="Wortman J."/>
            <person name="Nusbaum C."/>
            <person name="Birren B."/>
        </authorList>
    </citation>
    <scope>NUCLEOTIDE SEQUENCE [LARGE SCALE GENOMIC DNA]</scope>
    <source>
        <strain evidence="2 3">ANC 3811</strain>
    </source>
</reference>
<dbReference type="Pfam" id="PF22624">
    <property type="entry name" value="AASDHPPT_N"/>
    <property type="match status" value="1"/>
</dbReference>
<dbReference type="GO" id="GO:0008897">
    <property type="term" value="F:holo-[acyl-carrier-protein] synthase activity"/>
    <property type="evidence" value="ECO:0007669"/>
    <property type="project" value="InterPro"/>
</dbReference>
<comment type="caution">
    <text evidence="2">The sequence shown here is derived from an EMBL/GenBank/DDBJ whole genome shotgun (WGS) entry which is preliminary data.</text>
</comment>
<dbReference type="InterPro" id="IPR037143">
    <property type="entry name" value="4-PPantetheinyl_Trfase_dom_sf"/>
</dbReference>
<proteinExistence type="predicted"/>
<organism evidence="2 3">
    <name type="scientific">Acinetobacter calcoaceticus ANC 3811</name>
    <dbReference type="NCBI Taxonomy" id="1217690"/>
    <lineage>
        <taxon>Bacteria</taxon>
        <taxon>Pseudomonadati</taxon>
        <taxon>Pseudomonadota</taxon>
        <taxon>Gammaproteobacteria</taxon>
        <taxon>Moraxellales</taxon>
        <taxon>Moraxellaceae</taxon>
        <taxon>Acinetobacter</taxon>
        <taxon>Acinetobacter calcoaceticus/baumannii complex</taxon>
    </lineage>
</organism>
<dbReference type="Gene3D" id="3.90.470.20">
    <property type="entry name" value="4'-phosphopantetheinyl transferase domain"/>
    <property type="match status" value="1"/>
</dbReference>
<dbReference type="EMBL" id="APQJ01000008">
    <property type="protein sequence ID" value="EOQ62826.1"/>
    <property type="molecule type" value="Genomic_DNA"/>
</dbReference>
<evidence type="ECO:0000259" key="1">
    <source>
        <dbReference type="Pfam" id="PF22624"/>
    </source>
</evidence>
<dbReference type="InterPro" id="IPR055066">
    <property type="entry name" value="AASDHPPT_N"/>
</dbReference>
<sequence>MCVEIHLHIYKNTFIDLNCVYKYLSNFELVRFNKIVFSKDKYLYAMSKILLKKIICENFNIEIKDIVIDFTAEGKPYLKWPNKDFFLIFLILKERLRSQLLHFK</sequence>
<accession>R8Y163</accession>
<dbReference type="RefSeq" id="WP_016138734.1">
    <property type="nucleotide sequence ID" value="NZ_KB976986.1"/>
</dbReference>
<dbReference type="PATRIC" id="fig|1217690.3.peg.1903"/>
<dbReference type="GO" id="GO:0000287">
    <property type="term" value="F:magnesium ion binding"/>
    <property type="evidence" value="ECO:0007669"/>
    <property type="project" value="InterPro"/>
</dbReference>
<evidence type="ECO:0000313" key="2">
    <source>
        <dbReference type="EMBL" id="EOQ62826.1"/>
    </source>
</evidence>
<evidence type="ECO:0000313" key="3">
    <source>
        <dbReference type="Proteomes" id="UP000014041"/>
    </source>
</evidence>
<gene>
    <name evidence="2" type="ORF">F935_01917</name>
</gene>
<name>R8Y163_ACICA</name>
<dbReference type="AlphaFoldDB" id="R8Y163"/>
<dbReference type="SUPFAM" id="SSF56214">
    <property type="entry name" value="4'-phosphopantetheinyl transferase"/>
    <property type="match status" value="1"/>
</dbReference>